<evidence type="ECO:0000256" key="4">
    <source>
        <dbReference type="ARBA" id="ARBA00023136"/>
    </source>
</evidence>
<feature type="transmembrane region" description="Helical" evidence="5">
    <location>
        <begin position="353"/>
        <end position="371"/>
    </location>
</feature>
<dbReference type="RefSeq" id="WP_132424895.1">
    <property type="nucleotide sequence ID" value="NZ_SMFZ01000001.1"/>
</dbReference>
<keyword evidence="2 5" id="KW-0812">Transmembrane</keyword>
<dbReference type="AlphaFoldDB" id="A0A4R1I9I6"/>
<dbReference type="OrthoDB" id="3268959at2"/>
<reference evidence="7 8" key="1">
    <citation type="submission" date="2019-03" db="EMBL/GenBank/DDBJ databases">
        <title>Sequencing the genomes of 1000 actinobacteria strains.</title>
        <authorList>
            <person name="Klenk H.-P."/>
        </authorList>
    </citation>
    <scope>NUCLEOTIDE SEQUENCE [LARGE SCALE GENOMIC DNA]</scope>
    <source>
        <strain evidence="7 8">DSM 44969</strain>
    </source>
</reference>
<organism evidence="7 8">
    <name type="scientific">Pseudonocardia endophytica</name>
    <dbReference type="NCBI Taxonomy" id="401976"/>
    <lineage>
        <taxon>Bacteria</taxon>
        <taxon>Bacillati</taxon>
        <taxon>Actinomycetota</taxon>
        <taxon>Actinomycetes</taxon>
        <taxon>Pseudonocardiales</taxon>
        <taxon>Pseudonocardiaceae</taxon>
        <taxon>Pseudonocardia</taxon>
    </lineage>
</organism>
<dbReference type="GO" id="GO:0016020">
    <property type="term" value="C:membrane"/>
    <property type="evidence" value="ECO:0007669"/>
    <property type="project" value="UniProtKB-SubCell"/>
</dbReference>
<name>A0A4R1I9I6_PSEEN</name>
<sequence length="399" mass="41242">MSAPLGAGAAIALIARREISTTLRSRTFLIGLVITVVILVGYAVLFAFIGSQFSSSSIALSGQAQQLRPVLASAAERAGTDLTLTDAPGPADQTLRGDDAPDAVLEGGPGGYRLIGLDDVDGDLQNLVSNALRQNATDTALRAAGADPAAIDRTAAVQVSSVNPEDPLRGQRIGVAFAVAFLLFISVQTYGSLVAQGVVEEKSSRVVELLLSTIRPVHLLAGKILGLGLVGLLQLVILGAIGIVGGLAVGALTVPTAALSAIGTGLLWYLVGFFLYASAFGALGATVSRQEELQSAITPLIFPLLIPFVLSVSVLPNDPRNPLITVLSFIPFLSQSLMPARAAIGVASGWEQLIAFVLAVIAIAVVVRLAARIYQNSVLRTGAKVSWSEALRGSPTARP</sequence>
<feature type="domain" description="ABC-2 type transporter transmembrane" evidence="6">
    <location>
        <begin position="129"/>
        <end position="371"/>
    </location>
</feature>
<evidence type="ECO:0000256" key="1">
    <source>
        <dbReference type="ARBA" id="ARBA00004141"/>
    </source>
</evidence>
<accession>A0A4R1I9I6</accession>
<keyword evidence="8" id="KW-1185">Reference proteome</keyword>
<evidence type="ECO:0000313" key="8">
    <source>
        <dbReference type="Proteomes" id="UP000295560"/>
    </source>
</evidence>
<feature type="transmembrane region" description="Helical" evidence="5">
    <location>
        <begin position="266"/>
        <end position="285"/>
    </location>
</feature>
<evidence type="ECO:0000256" key="3">
    <source>
        <dbReference type="ARBA" id="ARBA00022989"/>
    </source>
</evidence>
<feature type="transmembrane region" description="Helical" evidence="5">
    <location>
        <begin position="323"/>
        <end position="347"/>
    </location>
</feature>
<proteinExistence type="predicted"/>
<keyword evidence="4 5" id="KW-0472">Membrane</keyword>
<feature type="transmembrane region" description="Helical" evidence="5">
    <location>
        <begin position="224"/>
        <end position="254"/>
    </location>
</feature>
<keyword evidence="3 5" id="KW-1133">Transmembrane helix</keyword>
<feature type="transmembrane region" description="Helical" evidence="5">
    <location>
        <begin position="297"/>
        <end position="316"/>
    </location>
</feature>
<comment type="subcellular location">
    <subcellularLocation>
        <location evidence="1">Membrane</location>
        <topology evidence="1">Multi-pass membrane protein</topology>
    </subcellularLocation>
</comment>
<dbReference type="PANTHER" id="PTHR43471:SF3">
    <property type="entry name" value="ABC TRANSPORTER PERMEASE PROTEIN NATB"/>
    <property type="match status" value="1"/>
</dbReference>
<dbReference type="InterPro" id="IPR013525">
    <property type="entry name" value="ABC2_TM"/>
</dbReference>
<dbReference type="PANTHER" id="PTHR43471">
    <property type="entry name" value="ABC TRANSPORTER PERMEASE"/>
    <property type="match status" value="1"/>
</dbReference>
<dbReference type="Pfam" id="PF12698">
    <property type="entry name" value="ABC2_membrane_3"/>
    <property type="match status" value="1"/>
</dbReference>
<feature type="transmembrane region" description="Helical" evidence="5">
    <location>
        <begin position="173"/>
        <end position="193"/>
    </location>
</feature>
<protein>
    <submittedName>
        <fullName evidence="7">ABC-2 type transport system permease protein</fullName>
    </submittedName>
</protein>
<evidence type="ECO:0000313" key="7">
    <source>
        <dbReference type="EMBL" id="TCK26922.1"/>
    </source>
</evidence>
<dbReference type="Proteomes" id="UP000295560">
    <property type="component" value="Unassembled WGS sequence"/>
</dbReference>
<feature type="transmembrane region" description="Helical" evidence="5">
    <location>
        <begin position="27"/>
        <end position="49"/>
    </location>
</feature>
<evidence type="ECO:0000256" key="2">
    <source>
        <dbReference type="ARBA" id="ARBA00022692"/>
    </source>
</evidence>
<evidence type="ECO:0000259" key="6">
    <source>
        <dbReference type="Pfam" id="PF12698"/>
    </source>
</evidence>
<dbReference type="GO" id="GO:0140359">
    <property type="term" value="F:ABC-type transporter activity"/>
    <property type="evidence" value="ECO:0007669"/>
    <property type="project" value="InterPro"/>
</dbReference>
<gene>
    <name evidence="7" type="ORF">EV378_2767</name>
</gene>
<dbReference type="EMBL" id="SMFZ01000001">
    <property type="protein sequence ID" value="TCK26922.1"/>
    <property type="molecule type" value="Genomic_DNA"/>
</dbReference>
<comment type="caution">
    <text evidence="7">The sequence shown here is derived from an EMBL/GenBank/DDBJ whole genome shotgun (WGS) entry which is preliminary data.</text>
</comment>
<evidence type="ECO:0000256" key="5">
    <source>
        <dbReference type="SAM" id="Phobius"/>
    </source>
</evidence>